<dbReference type="Pfam" id="PF08378">
    <property type="entry name" value="NERD"/>
    <property type="match status" value="1"/>
</dbReference>
<dbReference type="EMBL" id="CP019640">
    <property type="protein sequence ID" value="AQQ53951.1"/>
    <property type="molecule type" value="Genomic_DNA"/>
</dbReference>
<evidence type="ECO:0000313" key="3">
    <source>
        <dbReference type="Proteomes" id="UP000188184"/>
    </source>
</evidence>
<dbReference type="AlphaFoldDB" id="A0A1Q2L0J3"/>
<reference evidence="2 3" key="1">
    <citation type="submission" date="2017-02" db="EMBL/GenBank/DDBJ databases">
        <title>The complete genomic sequence of a novel cold adapted crude oil-degrading bacterium Planococcus qaidamina Y42.</title>
        <authorList>
            <person name="Yang R."/>
        </authorList>
    </citation>
    <scope>NUCLEOTIDE SEQUENCE [LARGE SCALE GENOMIC DNA]</scope>
    <source>
        <strain evidence="2 3">Y42</strain>
    </source>
</reference>
<proteinExistence type="predicted"/>
<dbReference type="PROSITE" id="PS50965">
    <property type="entry name" value="NERD"/>
    <property type="match status" value="1"/>
</dbReference>
<evidence type="ECO:0000259" key="1">
    <source>
        <dbReference type="PROSITE" id="PS50965"/>
    </source>
</evidence>
<gene>
    <name evidence="2" type="ORF">B0X71_13175</name>
</gene>
<feature type="domain" description="NERD" evidence="1">
    <location>
        <begin position="37"/>
        <end position="154"/>
    </location>
</feature>
<organism evidence="2 3">
    <name type="scientific">Planococcus lenghuensis</name>
    <dbReference type="NCBI Taxonomy" id="2213202"/>
    <lineage>
        <taxon>Bacteria</taxon>
        <taxon>Bacillati</taxon>
        <taxon>Bacillota</taxon>
        <taxon>Bacilli</taxon>
        <taxon>Bacillales</taxon>
        <taxon>Caryophanaceae</taxon>
        <taxon>Planococcus</taxon>
    </lineage>
</organism>
<dbReference type="KEGG" id="pmar:B0X71_13175"/>
<protein>
    <recommendedName>
        <fullName evidence="1">NERD domain-containing protein</fullName>
    </recommendedName>
</protein>
<keyword evidence="3" id="KW-1185">Reference proteome</keyword>
<name>A0A1Q2L0J3_9BACL</name>
<dbReference type="InterPro" id="IPR011528">
    <property type="entry name" value="NERD"/>
</dbReference>
<evidence type="ECO:0000313" key="2">
    <source>
        <dbReference type="EMBL" id="AQQ53951.1"/>
    </source>
</evidence>
<sequence length="310" mass="36008">MLVKMRGEPADKERLEVLMRRFPGSDALEKEYQSVCAGVGGEERFDYYMEQCEPKFPHLILHDVSLESVFPFQLDSVMITPWCIYVFEVKNLGGRTQIRQNPQQAVQLKEDGSRAGIKSPLEQMETHSWLFEEWLMRHKLIVPLRSILVFSYAKQIPENIPSSQVVLFSHQLPLFMSRLAEEAWMMHPAEMQKIADELIRFHRPFVHPPFHLDKRFPISRMKTGVWCNACGRLGMKRLHGCWICGCGAKEKAAHERTVRDWLLITGEPITNRDAREMLGLTSVHAAGRLLRSMDLERIGTFRDSKYLLKR</sequence>
<dbReference type="Proteomes" id="UP000188184">
    <property type="component" value="Chromosome"/>
</dbReference>
<dbReference type="RefSeq" id="WP_198038593.1">
    <property type="nucleotide sequence ID" value="NZ_CP019640.1"/>
</dbReference>
<accession>A0A1Q2L0J3</accession>